<gene>
    <name evidence="2" type="ORF">ACFOOQ_07995</name>
</gene>
<proteinExistence type="predicted"/>
<organism evidence="2 3">
    <name type="scientific">Ferrovibrio xuzhouensis</name>
    <dbReference type="NCBI Taxonomy" id="1576914"/>
    <lineage>
        <taxon>Bacteria</taxon>
        <taxon>Pseudomonadati</taxon>
        <taxon>Pseudomonadota</taxon>
        <taxon>Alphaproteobacteria</taxon>
        <taxon>Rhodospirillales</taxon>
        <taxon>Rhodospirillaceae</taxon>
        <taxon>Ferrovibrio</taxon>
    </lineage>
</organism>
<accession>A0ABV7VDH1</accession>
<dbReference type="SUPFAM" id="SSF53850">
    <property type="entry name" value="Periplasmic binding protein-like II"/>
    <property type="match status" value="1"/>
</dbReference>
<dbReference type="Proteomes" id="UP001595711">
    <property type="component" value="Unassembled WGS sequence"/>
</dbReference>
<feature type="signal peptide" evidence="1">
    <location>
        <begin position="1"/>
        <end position="20"/>
    </location>
</feature>
<evidence type="ECO:0000313" key="3">
    <source>
        <dbReference type="Proteomes" id="UP001595711"/>
    </source>
</evidence>
<sequence length="317" mass="33367">MKRLMLAAVAVLTLAIPLHAQPARAQQPLGIGTMGQGTLGYAMGAAIATVLQEKAGLSARIQPSSGTSSYLPLINSGELDFGIANILEAREAMLTGDRKLQNLRFASVLFPFRVGLFVKKDSPAKTIADLKGLRVTYGYSSQATIETVIDGLLANGGLKRDDVRRVLVPNVVRGADDFASGKVDAAFFAIGGGKVSEVDASVGGIRFIPLSDQLEAIARMTKAVPGSYITMVQPRNGMAGVDQPIAAMAYDYMLLTGKHVPDATVHKALKALADNKEALVASLAAFNAFDKARMAKSVDLPVHPGAQAFFAEAGLKK</sequence>
<dbReference type="RefSeq" id="WP_379724139.1">
    <property type="nucleotide sequence ID" value="NZ_JBHRYJ010000001.1"/>
</dbReference>
<keyword evidence="3" id="KW-1185">Reference proteome</keyword>
<dbReference type="Gene3D" id="3.40.190.10">
    <property type="entry name" value="Periplasmic binding protein-like II"/>
    <property type="match status" value="2"/>
</dbReference>
<protein>
    <submittedName>
        <fullName evidence="2">TAXI family TRAP transporter solute-binding subunit</fullName>
    </submittedName>
</protein>
<evidence type="ECO:0000256" key="1">
    <source>
        <dbReference type="SAM" id="SignalP"/>
    </source>
</evidence>
<dbReference type="PANTHER" id="PTHR42941:SF1">
    <property type="entry name" value="SLL1037 PROTEIN"/>
    <property type="match status" value="1"/>
</dbReference>
<keyword evidence="1" id="KW-0732">Signal</keyword>
<comment type="caution">
    <text evidence="2">The sequence shown here is derived from an EMBL/GenBank/DDBJ whole genome shotgun (WGS) entry which is preliminary data.</text>
</comment>
<evidence type="ECO:0000313" key="2">
    <source>
        <dbReference type="EMBL" id="MFC3675480.1"/>
    </source>
</evidence>
<reference evidence="3" key="1">
    <citation type="journal article" date="2019" name="Int. J. Syst. Evol. Microbiol.">
        <title>The Global Catalogue of Microorganisms (GCM) 10K type strain sequencing project: providing services to taxonomists for standard genome sequencing and annotation.</title>
        <authorList>
            <consortium name="The Broad Institute Genomics Platform"/>
            <consortium name="The Broad Institute Genome Sequencing Center for Infectious Disease"/>
            <person name="Wu L."/>
            <person name="Ma J."/>
        </authorList>
    </citation>
    <scope>NUCLEOTIDE SEQUENCE [LARGE SCALE GENOMIC DNA]</scope>
    <source>
        <strain evidence="3">KCTC 42182</strain>
    </source>
</reference>
<dbReference type="InterPro" id="IPR011852">
    <property type="entry name" value="TRAP_TAXI"/>
</dbReference>
<name>A0ABV7VDH1_9PROT</name>
<dbReference type="EMBL" id="JBHRYJ010000001">
    <property type="protein sequence ID" value="MFC3675480.1"/>
    <property type="molecule type" value="Genomic_DNA"/>
</dbReference>
<dbReference type="PANTHER" id="PTHR42941">
    <property type="entry name" value="SLL1037 PROTEIN"/>
    <property type="match status" value="1"/>
</dbReference>
<dbReference type="Pfam" id="PF16868">
    <property type="entry name" value="NMT1_3"/>
    <property type="match status" value="1"/>
</dbReference>
<feature type="chain" id="PRO_5045337404" evidence="1">
    <location>
        <begin position="21"/>
        <end position="317"/>
    </location>
</feature>
<dbReference type="NCBIfam" id="TIGR02122">
    <property type="entry name" value="TRAP_TAXI"/>
    <property type="match status" value="1"/>
</dbReference>